<dbReference type="CDD" id="cd01347">
    <property type="entry name" value="ligand_gated_channel"/>
    <property type="match status" value="1"/>
</dbReference>
<gene>
    <name evidence="16" type="ORF">DWE98_27015</name>
</gene>
<dbReference type="PANTHER" id="PTHR30069:SF29">
    <property type="entry name" value="HEMOGLOBIN AND HEMOGLOBIN-HAPTOGLOBIN-BINDING PROTEIN 1-RELATED"/>
    <property type="match status" value="1"/>
</dbReference>
<dbReference type="NCBIfam" id="TIGR01785">
    <property type="entry name" value="TonB-hemin"/>
    <property type="match status" value="1"/>
</dbReference>
<dbReference type="Gene3D" id="2.40.170.20">
    <property type="entry name" value="TonB-dependent receptor, beta-barrel domain"/>
    <property type="match status" value="1"/>
</dbReference>
<feature type="domain" description="TonB-dependent receptor plug" evidence="15">
    <location>
        <begin position="71"/>
        <end position="179"/>
    </location>
</feature>
<evidence type="ECO:0000256" key="4">
    <source>
        <dbReference type="ARBA" id="ARBA00022452"/>
    </source>
</evidence>
<dbReference type="PROSITE" id="PS01156">
    <property type="entry name" value="TONB_DEPENDENT_REC_2"/>
    <property type="match status" value="1"/>
</dbReference>
<dbReference type="SUPFAM" id="SSF56935">
    <property type="entry name" value="Porins"/>
    <property type="match status" value="1"/>
</dbReference>
<evidence type="ECO:0000313" key="16">
    <source>
        <dbReference type="EMBL" id="RDJ19993.1"/>
    </source>
</evidence>
<dbReference type="GO" id="GO:0009279">
    <property type="term" value="C:cell outer membrane"/>
    <property type="evidence" value="ECO:0007669"/>
    <property type="project" value="UniProtKB-SubCell"/>
</dbReference>
<keyword evidence="9 16" id="KW-0675">Receptor</keyword>
<dbReference type="GO" id="GO:0015232">
    <property type="term" value="F:heme transmembrane transporter activity"/>
    <property type="evidence" value="ECO:0007669"/>
    <property type="project" value="InterPro"/>
</dbReference>
<comment type="subcellular location">
    <subcellularLocation>
        <location evidence="1 11">Cell outer membrane</location>
        <topology evidence="1 11">Multi-pass membrane protein</topology>
    </subcellularLocation>
</comment>
<evidence type="ECO:0000256" key="6">
    <source>
        <dbReference type="ARBA" id="ARBA00022729"/>
    </source>
</evidence>
<proteinExistence type="inferred from homology"/>
<dbReference type="EMBL" id="QQTP01000024">
    <property type="protein sequence ID" value="RDJ19993.1"/>
    <property type="molecule type" value="Genomic_DNA"/>
</dbReference>
<dbReference type="Pfam" id="PF07715">
    <property type="entry name" value="Plug"/>
    <property type="match status" value="1"/>
</dbReference>
<dbReference type="GO" id="GO:0044718">
    <property type="term" value="P:siderophore transmembrane transport"/>
    <property type="evidence" value="ECO:0007669"/>
    <property type="project" value="TreeGrafter"/>
</dbReference>
<protein>
    <submittedName>
        <fullName evidence="16">TonB-dependent hemoglobin/transferrin/lactoferrin family receptor</fullName>
    </submittedName>
</protein>
<keyword evidence="10 11" id="KW-0998">Cell outer membrane</keyword>
<keyword evidence="8 11" id="KW-0472">Membrane</keyword>
<dbReference type="Gene3D" id="2.170.130.10">
    <property type="entry name" value="TonB-dependent receptor, plug domain"/>
    <property type="match status" value="1"/>
</dbReference>
<comment type="caution">
    <text evidence="16">The sequence shown here is derived from an EMBL/GenBank/DDBJ whole genome shotgun (WGS) entry which is preliminary data.</text>
</comment>
<dbReference type="NCBIfam" id="TIGR01786">
    <property type="entry name" value="TonB-hemlactrns"/>
    <property type="match status" value="1"/>
</dbReference>
<evidence type="ECO:0000256" key="3">
    <source>
        <dbReference type="ARBA" id="ARBA00022448"/>
    </source>
</evidence>
<evidence type="ECO:0000313" key="17">
    <source>
        <dbReference type="Proteomes" id="UP000255207"/>
    </source>
</evidence>
<dbReference type="PANTHER" id="PTHR30069">
    <property type="entry name" value="TONB-DEPENDENT OUTER MEMBRANE RECEPTOR"/>
    <property type="match status" value="1"/>
</dbReference>
<evidence type="ECO:0000256" key="8">
    <source>
        <dbReference type="ARBA" id="ARBA00023136"/>
    </source>
</evidence>
<dbReference type="Pfam" id="PF00593">
    <property type="entry name" value="TonB_dep_Rec_b-barrel"/>
    <property type="match status" value="1"/>
</dbReference>
<reference evidence="17" key="1">
    <citation type="submission" date="2018-07" db="EMBL/GenBank/DDBJ databases">
        <authorList>
            <person name="Safronova V.I."/>
            <person name="Chirak E.R."/>
            <person name="Sazanova A.L."/>
        </authorList>
    </citation>
    <scope>NUCLEOTIDE SEQUENCE [LARGE SCALE GENOMIC DNA]</scope>
    <source>
        <strain evidence="17">RCAM04685</strain>
    </source>
</reference>
<comment type="similarity">
    <text evidence="2 11 13">Belongs to the TonB-dependent receptor family.</text>
</comment>
<dbReference type="InterPro" id="IPR037066">
    <property type="entry name" value="Plug_dom_sf"/>
</dbReference>
<evidence type="ECO:0000256" key="7">
    <source>
        <dbReference type="ARBA" id="ARBA00023077"/>
    </source>
</evidence>
<keyword evidence="7 13" id="KW-0798">TonB box</keyword>
<dbReference type="Proteomes" id="UP000255207">
    <property type="component" value="Unassembled WGS sequence"/>
</dbReference>
<evidence type="ECO:0000256" key="9">
    <source>
        <dbReference type="ARBA" id="ARBA00023170"/>
    </source>
</evidence>
<dbReference type="OrthoDB" id="9796221at2"/>
<dbReference type="InterPro" id="IPR012910">
    <property type="entry name" value="Plug_dom"/>
</dbReference>
<dbReference type="InterPro" id="IPR000531">
    <property type="entry name" value="Beta-barrel_TonB"/>
</dbReference>
<dbReference type="InterPro" id="IPR011276">
    <property type="entry name" value="TonB_haem/Hb_rcpt"/>
</dbReference>
<sequence length="767" mass="85029">MQYAALSWGWVLAMKNNSDLYAVTILLLSTCPAAMSYAQTAAGADGNGTAATPIALDPITVTATRSEKQALDVPGTVTVISRQELDERMTRDMQDLVRYQPGVNVNRITSGTDPFGNYEGFTIRGVGGNRVQMQVDGSRVIERITDGNRNFVDLPFLKSVEIVRGPGSVLWGADALGGIVAYRTLDPQDLLKSKDKPYAVRLDAGYDSFDRSFTKTGIAAFRLTPTLEAIVGLSHKTAQEGKLSRARADGGRWGCPVPSLRYLGCDTLNPLDTTVWNAFGKLVFKPTSDHTFKLTGEYFDNDATVNQLWDYNTVSSGIRNGPYIRNEVKSRKRIALEHEWDVGASFLDSIRWQAAFSPQKRTFVSNRLQTLANGQQRFTRGLLDYSEEFSQLDIQAKSSFALGPSFHRLTYGFQGDTAKTDYERRDDVRNLATGVTTTTIAGGFNFANATTTRYDFYLQDEIELLSGRWTITPGVRYANYKIDPSVGPGYVIVPGKEPREIASHRLIPQIGTLFKLDETYSLYARYAEGFKMPTAQQLYTSLPFGTQNLIPNPDLKPEKVKSYEAGIRGRFTDGWFSLGAFHADYKDFIQNFVTIPGTTDITYRNLSRIEISGIEASAEWKFHERWLANVTFSYQYGRQKTEAGAQTTPYNVSPLKAVAGLKYLMPEYGLEAELIGSFAAGATRASSPAIFKPGGYSVFDAFLNWKPTSFITLRGGVENIFDRRYFADLVNPTFNKVPDSPAVAATNPLELQTAPGRTFKLAASVEF</sequence>
<feature type="domain" description="TonB-dependent receptor-like beta-barrel" evidence="14">
    <location>
        <begin position="287"/>
        <end position="720"/>
    </location>
</feature>
<evidence type="ECO:0000256" key="2">
    <source>
        <dbReference type="ARBA" id="ARBA00009810"/>
    </source>
</evidence>
<evidence type="ECO:0000256" key="1">
    <source>
        <dbReference type="ARBA" id="ARBA00004571"/>
    </source>
</evidence>
<organism evidence="16 17">
    <name type="scientific">Bosea caraganae</name>
    <dbReference type="NCBI Taxonomy" id="2763117"/>
    <lineage>
        <taxon>Bacteria</taxon>
        <taxon>Pseudomonadati</taxon>
        <taxon>Pseudomonadota</taxon>
        <taxon>Alphaproteobacteria</taxon>
        <taxon>Hyphomicrobiales</taxon>
        <taxon>Boseaceae</taxon>
        <taxon>Bosea</taxon>
    </lineage>
</organism>
<dbReference type="GO" id="GO:0015344">
    <property type="term" value="F:siderophore uptake transmembrane transporter activity"/>
    <property type="evidence" value="ECO:0007669"/>
    <property type="project" value="TreeGrafter"/>
</dbReference>
<keyword evidence="6" id="KW-0732">Signal</keyword>
<evidence type="ECO:0000256" key="13">
    <source>
        <dbReference type="RuleBase" id="RU003357"/>
    </source>
</evidence>
<dbReference type="PROSITE" id="PS52016">
    <property type="entry name" value="TONB_DEPENDENT_REC_3"/>
    <property type="match status" value="1"/>
</dbReference>
<keyword evidence="5 11" id="KW-0812">Transmembrane</keyword>
<evidence type="ECO:0000259" key="15">
    <source>
        <dbReference type="Pfam" id="PF07715"/>
    </source>
</evidence>
<evidence type="ECO:0000256" key="11">
    <source>
        <dbReference type="PROSITE-ProRule" id="PRU01360"/>
    </source>
</evidence>
<evidence type="ECO:0000256" key="12">
    <source>
        <dbReference type="PROSITE-ProRule" id="PRU10144"/>
    </source>
</evidence>
<accession>A0A370KYC6</accession>
<feature type="short sequence motif" description="TonB C-terminal box" evidence="12">
    <location>
        <begin position="750"/>
        <end position="767"/>
    </location>
</feature>
<evidence type="ECO:0000259" key="14">
    <source>
        <dbReference type="Pfam" id="PF00593"/>
    </source>
</evidence>
<keyword evidence="4 11" id="KW-1134">Transmembrane beta strand</keyword>
<evidence type="ECO:0000256" key="5">
    <source>
        <dbReference type="ARBA" id="ARBA00022692"/>
    </source>
</evidence>
<name>A0A370KYC6_9HYPH</name>
<keyword evidence="17" id="KW-1185">Reference proteome</keyword>
<dbReference type="InterPro" id="IPR010917">
    <property type="entry name" value="TonB_rcpt_CS"/>
</dbReference>
<dbReference type="InterPro" id="IPR036942">
    <property type="entry name" value="Beta-barrel_TonB_sf"/>
</dbReference>
<dbReference type="AlphaFoldDB" id="A0A370KYC6"/>
<dbReference type="InterPro" id="IPR039426">
    <property type="entry name" value="TonB-dep_rcpt-like"/>
</dbReference>
<keyword evidence="3 11" id="KW-0813">Transport</keyword>
<evidence type="ECO:0000256" key="10">
    <source>
        <dbReference type="ARBA" id="ARBA00023237"/>
    </source>
</evidence>
<dbReference type="InterPro" id="IPR010949">
    <property type="entry name" value="TonB_Hb/transfer/lactofer_rcpt"/>
</dbReference>